<dbReference type="InterPro" id="IPR051849">
    <property type="entry name" value="GAG-degrading_sulfatase"/>
</dbReference>
<reference evidence="2 3" key="1">
    <citation type="journal article" date="2015" name="Genome Announc.">
        <title>Complete Genome Sequence of Polypropylene Glycol- and Polyethylene Glycol-Degrading Sphingopyxis macrogoltabida Strain EY-1.</title>
        <authorList>
            <person name="Ohtsubo Y."/>
            <person name="Nagata Y."/>
            <person name="Numata M."/>
            <person name="Tsuchikane K."/>
            <person name="Hosoyama A."/>
            <person name="Yamazoe A."/>
            <person name="Tsuda M."/>
            <person name="Fujita N."/>
            <person name="Kawai F."/>
        </authorList>
    </citation>
    <scope>NUCLEOTIDE SEQUENCE [LARGE SCALE GENOMIC DNA]</scope>
    <source>
        <strain evidence="2 3">EY-1</strain>
    </source>
</reference>
<proteinExistence type="predicted"/>
<dbReference type="AlphaFoldDB" id="A0A0N9UW24"/>
<dbReference type="PATRIC" id="fig|33050.5.peg.2561"/>
<dbReference type="CDD" id="cd16035">
    <property type="entry name" value="sulfatase_like"/>
    <property type="match status" value="1"/>
</dbReference>
<evidence type="ECO:0000313" key="3">
    <source>
        <dbReference type="Proteomes" id="UP000058074"/>
    </source>
</evidence>
<name>A0A0N9UW24_SPHMC</name>
<dbReference type="InterPro" id="IPR006311">
    <property type="entry name" value="TAT_signal"/>
</dbReference>
<dbReference type="Gene3D" id="3.40.720.10">
    <property type="entry name" value="Alkaline Phosphatase, subunit A"/>
    <property type="match status" value="1"/>
</dbReference>
<dbReference type="KEGG" id="smag:AN936_12395"/>
<dbReference type="Proteomes" id="UP000058074">
    <property type="component" value="Chromosome"/>
</dbReference>
<dbReference type="GO" id="GO:0015024">
    <property type="term" value="F:glucuronate-2-sulfatase activity"/>
    <property type="evidence" value="ECO:0007669"/>
    <property type="project" value="TreeGrafter"/>
</dbReference>
<dbReference type="InterPro" id="IPR000917">
    <property type="entry name" value="Sulfatase_N"/>
</dbReference>
<protein>
    <recommendedName>
        <fullName evidence="1">Sulfatase N-terminal domain-containing protein</fullName>
    </recommendedName>
</protein>
<dbReference type="SUPFAM" id="SSF53649">
    <property type="entry name" value="Alkaline phosphatase-like"/>
    <property type="match status" value="1"/>
</dbReference>
<gene>
    <name evidence="2" type="ORF">AN936_12395</name>
</gene>
<dbReference type="PANTHER" id="PTHR46615:SF1">
    <property type="entry name" value="ARYLSULFATASE K"/>
    <property type="match status" value="1"/>
</dbReference>
<evidence type="ECO:0000259" key="1">
    <source>
        <dbReference type="Pfam" id="PF00884"/>
    </source>
</evidence>
<dbReference type="RefSeq" id="WP_054588414.1">
    <property type="nucleotide sequence ID" value="NZ_CP012700.1"/>
</dbReference>
<dbReference type="InterPro" id="IPR017850">
    <property type="entry name" value="Alkaline_phosphatase_core_sf"/>
</dbReference>
<dbReference type="OrthoDB" id="9795675at2"/>
<dbReference type="PROSITE" id="PS51318">
    <property type="entry name" value="TAT"/>
    <property type="match status" value="1"/>
</dbReference>
<dbReference type="Pfam" id="PF00884">
    <property type="entry name" value="Sulfatase"/>
    <property type="match status" value="1"/>
</dbReference>
<dbReference type="EMBL" id="CP012700">
    <property type="protein sequence ID" value="ALH81137.1"/>
    <property type="molecule type" value="Genomic_DNA"/>
</dbReference>
<dbReference type="PANTHER" id="PTHR46615">
    <property type="entry name" value="ARYLSULFATASE K"/>
    <property type="match status" value="1"/>
</dbReference>
<sequence length="571" mass="64603">MGWDVNRRTFVGGMGALAAAGLALPTYAKNGKKLNVLMIVTDQEQSVASYPKGLLEKLPHHRELMERGMLVENYHVHTTPCTPSRSTIFQGHHTQQTGLFLNSDNAPNPVAAEDMPTLGHMMQAAGYYTSYKGKWHLSRMNFERNWPRVPGGIYPSTERAMEKYGFHDYGFDGEELGLTWDGYRADMYVAGDAARSIFDFVRRDKAGGKPWFMVVGLINPHDIMFYDATGEQAKHRTHPDILAPLRREPGDPIYEVDNKFDLPESFYKDDLSTKPEAHKGIQRLNDLFYGPMPLGDLESWHRFNNYYYNCLRDVDRRLGQLLWALKESGQVDNTIIVYTSDHGERAGAHGLRQKAGTMYREETNIPMIIAHPDVKGGQTTKGLMGAIDIAPTLMTMAGLSADEGKNRFPNLPGVDVSGLLSSPAAPTERDRRGHFFNYAVAHMWEPNSSRVVGPRPPGEKVPDYSAIYDLEKRRLHRGVHDGRWKFARYFAPAHHHMPKDWKTLSERNDLELYDTHADPGELVNLANNPKHRKEVMRLNKMVNALSEREIGVGLDDGREYPGPTELYNRPG</sequence>
<evidence type="ECO:0000313" key="2">
    <source>
        <dbReference type="EMBL" id="ALH81137.1"/>
    </source>
</evidence>
<accession>A0A0N9UW24</accession>
<dbReference type="GO" id="GO:0004065">
    <property type="term" value="F:arylsulfatase activity"/>
    <property type="evidence" value="ECO:0007669"/>
    <property type="project" value="TreeGrafter"/>
</dbReference>
<feature type="domain" description="Sulfatase N-terminal" evidence="1">
    <location>
        <begin position="35"/>
        <end position="398"/>
    </location>
</feature>
<organism evidence="2 3">
    <name type="scientific">Sphingopyxis macrogoltabida</name>
    <name type="common">Sphingomonas macrogoltabidus</name>
    <dbReference type="NCBI Taxonomy" id="33050"/>
    <lineage>
        <taxon>Bacteria</taxon>
        <taxon>Pseudomonadati</taxon>
        <taxon>Pseudomonadota</taxon>
        <taxon>Alphaproteobacteria</taxon>
        <taxon>Sphingomonadales</taxon>
        <taxon>Sphingomonadaceae</taxon>
        <taxon>Sphingopyxis</taxon>
    </lineage>
</organism>